<dbReference type="Proteomes" id="UP000029994">
    <property type="component" value="Unassembled WGS sequence"/>
</dbReference>
<dbReference type="AlphaFoldDB" id="A0A099MD79"/>
<dbReference type="STRING" id="29495.EA26_08075"/>
<dbReference type="EMBL" id="ABNSCA010000010">
    <property type="protein sequence ID" value="ELN6933748.1"/>
    <property type="molecule type" value="Genomic_DNA"/>
</dbReference>
<evidence type="ECO:0000313" key="4">
    <source>
        <dbReference type="Proteomes" id="UP000029994"/>
    </source>
</evidence>
<feature type="region of interest" description="Disordered" evidence="1">
    <location>
        <begin position="29"/>
        <end position="50"/>
    </location>
</feature>
<reference evidence="2" key="2">
    <citation type="submission" date="2023-10" db="EMBL/GenBank/DDBJ databases">
        <authorList>
            <consortium name="PulseNet: The National Subtyping Network for Foodborne Disease Surveillance"/>
        </authorList>
    </citation>
    <scope>NUCLEOTIDE SEQUENCE</scope>
    <source>
        <strain evidence="2">PNUSAV004886</strain>
    </source>
</reference>
<evidence type="ECO:0000313" key="3">
    <source>
        <dbReference type="EMBL" id="KGK11271.1"/>
    </source>
</evidence>
<protein>
    <submittedName>
        <fullName evidence="3">Uncharacterized protein</fullName>
    </submittedName>
</protein>
<proteinExistence type="predicted"/>
<dbReference type="RefSeq" id="WP_039426495.1">
    <property type="nucleotide sequence ID" value="NZ_CAWPVW010000076.1"/>
</dbReference>
<dbReference type="Proteomes" id="UP001253463">
    <property type="component" value="Unassembled WGS sequence"/>
</dbReference>
<keyword evidence="4" id="KW-1185">Reference proteome</keyword>
<accession>A0A099MD79</accession>
<dbReference type="EMBL" id="JMCG01000001">
    <property type="protein sequence ID" value="KGK11271.1"/>
    <property type="molecule type" value="Genomic_DNA"/>
</dbReference>
<sequence>MGSFWDKRWQIIEGADSLYQVIQRSHKPATKRELAQAPSQSRSNRQAVHYTPPEIRELVDEIVRYSSVKTERNASRK</sequence>
<dbReference type="GeneID" id="43683153"/>
<reference evidence="3 4" key="1">
    <citation type="submission" date="2014-04" db="EMBL/GenBank/DDBJ databases">
        <title>Genome sequencing of Vibrio navarrensis strains.</title>
        <authorList>
            <person name="Gladney L.M."/>
            <person name="Katz L.S."/>
            <person name="Marino-Ramirez L."/>
            <person name="Jordan I.K."/>
        </authorList>
    </citation>
    <scope>NUCLEOTIDE SEQUENCE [LARGE SCALE GENOMIC DNA]</scope>
    <source>
        <strain evidence="3 4">ATCC 51183</strain>
    </source>
</reference>
<name>A0A099MD79_9VIBR</name>
<gene>
    <name evidence="3" type="ORF">EA26_08075</name>
    <name evidence="2" type="ORF">RZY48_003197</name>
</gene>
<feature type="compositionally biased region" description="Polar residues" evidence="1">
    <location>
        <begin position="37"/>
        <end position="46"/>
    </location>
</feature>
<organism evidence="3 4">
    <name type="scientific">Vibrio navarrensis</name>
    <dbReference type="NCBI Taxonomy" id="29495"/>
    <lineage>
        <taxon>Bacteria</taxon>
        <taxon>Pseudomonadati</taxon>
        <taxon>Pseudomonadota</taxon>
        <taxon>Gammaproteobacteria</taxon>
        <taxon>Vibrionales</taxon>
        <taxon>Vibrionaceae</taxon>
        <taxon>Vibrio</taxon>
    </lineage>
</organism>
<evidence type="ECO:0000256" key="1">
    <source>
        <dbReference type="SAM" id="MobiDB-lite"/>
    </source>
</evidence>
<evidence type="ECO:0000313" key="2">
    <source>
        <dbReference type="EMBL" id="ELN6933748.1"/>
    </source>
</evidence>
<comment type="caution">
    <text evidence="3">The sequence shown here is derived from an EMBL/GenBank/DDBJ whole genome shotgun (WGS) entry which is preliminary data.</text>
</comment>